<dbReference type="Proteomes" id="UP000594042">
    <property type="component" value="Chromosome"/>
</dbReference>
<gene>
    <name evidence="3" type="ORF">Cop2CBH44_03130</name>
</gene>
<feature type="domain" description="SecDF P1 head subdomain" evidence="2">
    <location>
        <begin position="57"/>
        <end position="121"/>
    </location>
</feature>
<dbReference type="AlphaFoldDB" id="A0A7G1HRA5"/>
<evidence type="ECO:0000313" key="3">
    <source>
        <dbReference type="EMBL" id="BCI61960.1"/>
    </source>
</evidence>
<dbReference type="InterPro" id="IPR054384">
    <property type="entry name" value="SecDF_P1_head"/>
</dbReference>
<dbReference type="RefSeq" id="WP_200755422.1">
    <property type="nucleotide sequence ID" value="NZ_AP023322.1"/>
</dbReference>
<evidence type="ECO:0000313" key="4">
    <source>
        <dbReference type="Proteomes" id="UP000594042"/>
    </source>
</evidence>
<keyword evidence="4" id="KW-1185">Reference proteome</keyword>
<dbReference type="Gene3D" id="3.30.1360.200">
    <property type="match status" value="1"/>
</dbReference>
<sequence length="285" mass="32663">MKNKVPFILLSFSLCFSMIAISQHVHRENGWYHVIDKDSLSIEPILAVNDFATLRLDTSNLGQYVIFGQISQHKIKKWASETEKAIGKQIAFVFNDSIITTPQVNAKIESGAFVITSPFDKKLPQLYKQIIENTNKNRHISETKSATEISIVSPPNDSIVQKVKVKTIKEYVNDNDFIEIIPDVYANQTSHSSVSTEEQKNLENQMVAATYRFYKHCTQDDKGRIFCNLTCGKDINISEELFQRKMKDIEETNKFVEKHLKAGTKYRVGIIDEKYLNSLLNYEAK</sequence>
<dbReference type="KEGG" id="copr:Cop2CBH44_03130"/>
<protein>
    <recommendedName>
        <fullName evidence="2">SecDF P1 head subdomain domain-containing protein</fullName>
    </recommendedName>
</protein>
<accession>A0A7G1HRA5</accession>
<keyword evidence="1" id="KW-0732">Signal</keyword>
<name>A0A7G1HRA5_9BACT</name>
<dbReference type="EMBL" id="AP023322">
    <property type="protein sequence ID" value="BCI61960.1"/>
    <property type="molecule type" value="Genomic_DNA"/>
</dbReference>
<organism evidence="3 4">
    <name type="scientific">Coprobacter secundus subsp. similis</name>
    <dbReference type="NCBI Taxonomy" id="2751153"/>
    <lineage>
        <taxon>Bacteria</taxon>
        <taxon>Pseudomonadati</taxon>
        <taxon>Bacteroidota</taxon>
        <taxon>Bacteroidia</taxon>
        <taxon>Bacteroidales</taxon>
        <taxon>Barnesiellaceae</taxon>
        <taxon>Coprobacter</taxon>
    </lineage>
</organism>
<feature type="signal peptide" evidence="1">
    <location>
        <begin position="1"/>
        <end position="22"/>
    </location>
</feature>
<proteinExistence type="predicted"/>
<evidence type="ECO:0000256" key="1">
    <source>
        <dbReference type="SAM" id="SignalP"/>
    </source>
</evidence>
<reference evidence="4" key="1">
    <citation type="submission" date="2020-07" db="EMBL/GenBank/DDBJ databases">
        <title>Complete genome sequencing of Coprobacter sp. strain 2CBH44.</title>
        <authorList>
            <person name="Sakamoto M."/>
            <person name="Murakami T."/>
            <person name="Mori H."/>
        </authorList>
    </citation>
    <scope>NUCLEOTIDE SEQUENCE [LARGE SCALE GENOMIC DNA]</scope>
    <source>
        <strain evidence="4">2CBH44</strain>
    </source>
</reference>
<evidence type="ECO:0000259" key="2">
    <source>
        <dbReference type="Pfam" id="PF22599"/>
    </source>
</evidence>
<dbReference type="Pfam" id="PF22599">
    <property type="entry name" value="SecDF_P1_head"/>
    <property type="match status" value="1"/>
</dbReference>
<feature type="chain" id="PRO_5028854730" description="SecDF P1 head subdomain domain-containing protein" evidence="1">
    <location>
        <begin position="23"/>
        <end position="285"/>
    </location>
</feature>